<dbReference type="EMBL" id="KQ087200">
    <property type="protein sequence ID" value="KLT42958.1"/>
    <property type="molecule type" value="Genomic_DNA"/>
</dbReference>
<dbReference type="RefSeq" id="XP_018279449.1">
    <property type="nucleotide sequence ID" value="XM_018426623.1"/>
</dbReference>
<keyword evidence="1" id="KW-0472">Membrane</keyword>
<feature type="transmembrane region" description="Helical" evidence="1">
    <location>
        <begin position="40"/>
        <end position="61"/>
    </location>
</feature>
<feature type="transmembrane region" description="Helical" evidence="1">
    <location>
        <begin position="235"/>
        <end position="258"/>
    </location>
</feature>
<organism evidence="2 3">
    <name type="scientific">Cutaneotrichosporon oleaginosum</name>
    <dbReference type="NCBI Taxonomy" id="879819"/>
    <lineage>
        <taxon>Eukaryota</taxon>
        <taxon>Fungi</taxon>
        <taxon>Dikarya</taxon>
        <taxon>Basidiomycota</taxon>
        <taxon>Agaricomycotina</taxon>
        <taxon>Tremellomycetes</taxon>
        <taxon>Trichosporonales</taxon>
        <taxon>Trichosporonaceae</taxon>
        <taxon>Cutaneotrichosporon</taxon>
    </lineage>
</organism>
<feature type="transmembrane region" description="Helical" evidence="1">
    <location>
        <begin position="100"/>
        <end position="125"/>
    </location>
</feature>
<gene>
    <name evidence="2" type="ORF">CC85DRAFT_327829</name>
</gene>
<feature type="transmembrane region" description="Helical" evidence="1">
    <location>
        <begin position="68"/>
        <end position="88"/>
    </location>
</feature>
<evidence type="ECO:0000256" key="1">
    <source>
        <dbReference type="SAM" id="Phobius"/>
    </source>
</evidence>
<evidence type="ECO:0000313" key="2">
    <source>
        <dbReference type="EMBL" id="KLT42958.1"/>
    </source>
</evidence>
<feature type="transmembrane region" description="Helical" evidence="1">
    <location>
        <begin position="166"/>
        <end position="187"/>
    </location>
</feature>
<reference evidence="2 3" key="1">
    <citation type="submission" date="2015-03" db="EMBL/GenBank/DDBJ databases">
        <title>Genomics and transcriptomics of the oil-accumulating basidiomycete yeast T. oleaginosus allow insights into substrate utilization and the diverse evolutionary trajectories of mating systems in fungi.</title>
        <authorList>
            <consortium name="DOE Joint Genome Institute"/>
            <person name="Kourist R."/>
            <person name="Kracht O."/>
            <person name="Bracharz F."/>
            <person name="Lipzen A."/>
            <person name="Nolan M."/>
            <person name="Ohm R."/>
            <person name="Grigoriev I."/>
            <person name="Sun S."/>
            <person name="Heitman J."/>
            <person name="Bruck T."/>
            <person name="Nowrousian M."/>
        </authorList>
    </citation>
    <scope>NUCLEOTIDE SEQUENCE [LARGE SCALE GENOMIC DNA]</scope>
    <source>
        <strain evidence="2 3">IBC0246</strain>
    </source>
</reference>
<proteinExistence type="predicted"/>
<keyword evidence="3" id="KW-1185">Reference proteome</keyword>
<feature type="transmembrane region" description="Helical" evidence="1">
    <location>
        <begin position="273"/>
        <end position="296"/>
    </location>
</feature>
<dbReference type="AlphaFoldDB" id="A0A0J0XPC8"/>
<accession>A0A0J0XPC8</accession>
<protein>
    <submittedName>
        <fullName evidence="2">Uncharacterized protein</fullName>
    </submittedName>
</protein>
<feature type="transmembrane region" description="Helical" evidence="1">
    <location>
        <begin position="9"/>
        <end position="28"/>
    </location>
</feature>
<sequence length="315" mass="34782">MDAPSARRILYRSLQFSILPYLFLNATLCNPSYWTEYRGWAEGLQGSAAALILFAFILVCIDRPRWGEWMLVVGALACGIVESVYLWIHRERDSIPYAGYPLWVVIVHLIITTMFGFSALAYLVLSLLNSDDEGLTGDRDIVLPETVLTPPPRDVIGGHRTILYRWAGYIAAVQATVTAVPLVGLAATSWPWSLVRTPAGVASVVISILLAFFIVTYGAFAVMRGPWSTATQDKFYLRAKIALLLSVAFTTCFAPLSFPRPHGYGDEVTPIKYFVWALGVAGAMAVLVMLVIIIRFERHRGVALMDDSDDATLAD</sequence>
<name>A0A0J0XPC8_9TREE</name>
<keyword evidence="1" id="KW-0812">Transmembrane</keyword>
<dbReference type="GeneID" id="28987226"/>
<feature type="transmembrane region" description="Helical" evidence="1">
    <location>
        <begin position="199"/>
        <end position="223"/>
    </location>
</feature>
<dbReference type="Proteomes" id="UP000053611">
    <property type="component" value="Unassembled WGS sequence"/>
</dbReference>
<keyword evidence="1" id="KW-1133">Transmembrane helix</keyword>
<evidence type="ECO:0000313" key="3">
    <source>
        <dbReference type="Proteomes" id="UP000053611"/>
    </source>
</evidence>